<gene>
    <name evidence="2" type="ORF">EVAR_86492_1</name>
</gene>
<accession>A0A4C1VMK7</accession>
<name>A0A4C1VMK7_EUMVA</name>
<comment type="caution">
    <text evidence="2">The sequence shown here is derived from an EMBL/GenBank/DDBJ whole genome shotgun (WGS) entry which is preliminary data.</text>
</comment>
<organism evidence="2 3">
    <name type="scientific">Eumeta variegata</name>
    <name type="common">Bagworm moth</name>
    <name type="synonym">Eumeta japonica</name>
    <dbReference type="NCBI Taxonomy" id="151549"/>
    <lineage>
        <taxon>Eukaryota</taxon>
        <taxon>Metazoa</taxon>
        <taxon>Ecdysozoa</taxon>
        <taxon>Arthropoda</taxon>
        <taxon>Hexapoda</taxon>
        <taxon>Insecta</taxon>
        <taxon>Pterygota</taxon>
        <taxon>Neoptera</taxon>
        <taxon>Endopterygota</taxon>
        <taxon>Lepidoptera</taxon>
        <taxon>Glossata</taxon>
        <taxon>Ditrysia</taxon>
        <taxon>Tineoidea</taxon>
        <taxon>Psychidae</taxon>
        <taxon>Oiketicinae</taxon>
        <taxon>Eumeta</taxon>
    </lineage>
</organism>
<feature type="region of interest" description="Disordered" evidence="1">
    <location>
        <begin position="63"/>
        <end position="86"/>
    </location>
</feature>
<dbReference type="Proteomes" id="UP000299102">
    <property type="component" value="Unassembled WGS sequence"/>
</dbReference>
<sequence>MCKDRESSPNRHEARERSTAQPARGYLVVNTNKQRNILLPRSLPAADDGSIKGHQANRFRASEQIEAAGRTVSGGPSDVRNTPGRE</sequence>
<protein>
    <submittedName>
        <fullName evidence="2">Uncharacterized protein</fullName>
    </submittedName>
</protein>
<reference evidence="2 3" key="1">
    <citation type="journal article" date="2019" name="Commun. Biol.">
        <title>The bagworm genome reveals a unique fibroin gene that provides high tensile strength.</title>
        <authorList>
            <person name="Kono N."/>
            <person name="Nakamura H."/>
            <person name="Ohtoshi R."/>
            <person name="Tomita M."/>
            <person name="Numata K."/>
            <person name="Arakawa K."/>
        </authorList>
    </citation>
    <scope>NUCLEOTIDE SEQUENCE [LARGE SCALE GENOMIC DNA]</scope>
</reference>
<dbReference type="AlphaFoldDB" id="A0A4C1VMK7"/>
<dbReference type="EMBL" id="BGZK01000380">
    <property type="protein sequence ID" value="GBP40346.1"/>
    <property type="molecule type" value="Genomic_DNA"/>
</dbReference>
<evidence type="ECO:0000313" key="2">
    <source>
        <dbReference type="EMBL" id="GBP40346.1"/>
    </source>
</evidence>
<evidence type="ECO:0000313" key="3">
    <source>
        <dbReference type="Proteomes" id="UP000299102"/>
    </source>
</evidence>
<evidence type="ECO:0000256" key="1">
    <source>
        <dbReference type="SAM" id="MobiDB-lite"/>
    </source>
</evidence>
<feature type="compositionally biased region" description="Basic and acidic residues" evidence="1">
    <location>
        <begin position="1"/>
        <end position="18"/>
    </location>
</feature>
<proteinExistence type="predicted"/>
<feature type="region of interest" description="Disordered" evidence="1">
    <location>
        <begin position="1"/>
        <end position="26"/>
    </location>
</feature>
<keyword evidence="3" id="KW-1185">Reference proteome</keyword>